<comment type="caution">
    <text evidence="4">The sequence shown here is derived from an EMBL/GenBank/DDBJ whole genome shotgun (WGS) entry which is preliminary data.</text>
</comment>
<dbReference type="GO" id="GO:0030428">
    <property type="term" value="C:cell septum"/>
    <property type="evidence" value="ECO:0007669"/>
    <property type="project" value="TreeGrafter"/>
</dbReference>
<proteinExistence type="predicted"/>
<keyword evidence="2" id="KW-0812">Transmembrane</keyword>
<dbReference type="Proteomes" id="UP000295717">
    <property type="component" value="Unassembled WGS sequence"/>
</dbReference>
<feature type="compositionally biased region" description="Pro residues" evidence="1">
    <location>
        <begin position="92"/>
        <end position="112"/>
    </location>
</feature>
<accession>A0A4R3N4Q7</accession>
<dbReference type="InterPro" id="IPR052521">
    <property type="entry name" value="Cell_div_SPOR-domain"/>
</dbReference>
<gene>
    <name evidence="4" type="ORF">EDC35_103181</name>
</gene>
<dbReference type="PANTHER" id="PTHR38687:SF1">
    <property type="entry name" value="CELL DIVISION PROTEIN DEDD"/>
    <property type="match status" value="1"/>
</dbReference>
<dbReference type="InterPro" id="IPR007730">
    <property type="entry name" value="SPOR-like_dom"/>
</dbReference>
<dbReference type="Pfam" id="PF05036">
    <property type="entry name" value="SPOR"/>
    <property type="match status" value="1"/>
</dbReference>
<evidence type="ECO:0000256" key="2">
    <source>
        <dbReference type="SAM" id="Phobius"/>
    </source>
</evidence>
<feature type="region of interest" description="Disordered" evidence="1">
    <location>
        <begin position="1"/>
        <end position="24"/>
    </location>
</feature>
<feature type="region of interest" description="Disordered" evidence="1">
    <location>
        <begin position="53"/>
        <end position="128"/>
    </location>
</feature>
<keyword evidence="2" id="KW-1133">Transmembrane helix</keyword>
<evidence type="ECO:0000256" key="1">
    <source>
        <dbReference type="SAM" id="MobiDB-lite"/>
    </source>
</evidence>
<keyword evidence="2" id="KW-0472">Membrane</keyword>
<sequence>MAKNYRREALPKTPAQTTPKRKQTSRTCVWWFLLGSLVGVIVGNLYASRRAETPPPEAAAKPASEERPPAVQPSFKFQEILSDTQVDVSDRAPPPPAPRPQPPAVEQPPAGPMPETASPVPEPTAATPGTYVVQAGSFKRAADAERLRAELGLLGIAASVQTATLPNGQTTHRVRTGPYANKQTAEQVRNQLKRNGKDGVTYPVR</sequence>
<dbReference type="EMBL" id="SMAO01000003">
    <property type="protein sequence ID" value="TCT22083.1"/>
    <property type="molecule type" value="Genomic_DNA"/>
</dbReference>
<dbReference type="GO" id="GO:0032506">
    <property type="term" value="P:cytokinetic process"/>
    <property type="evidence" value="ECO:0007669"/>
    <property type="project" value="TreeGrafter"/>
</dbReference>
<feature type="transmembrane region" description="Helical" evidence="2">
    <location>
        <begin position="28"/>
        <end position="47"/>
    </location>
</feature>
<feature type="compositionally biased region" description="Basic and acidic residues" evidence="1">
    <location>
        <begin position="1"/>
        <end position="10"/>
    </location>
</feature>
<evidence type="ECO:0000313" key="4">
    <source>
        <dbReference type="EMBL" id="TCT22083.1"/>
    </source>
</evidence>
<dbReference type="SUPFAM" id="SSF110997">
    <property type="entry name" value="Sporulation related repeat"/>
    <property type="match status" value="1"/>
</dbReference>
<reference evidence="4 5" key="1">
    <citation type="submission" date="2019-03" db="EMBL/GenBank/DDBJ databases">
        <title>Genomic Encyclopedia of Type Strains, Phase IV (KMG-IV): sequencing the most valuable type-strain genomes for metagenomic binning, comparative biology and taxonomic classification.</title>
        <authorList>
            <person name="Goeker M."/>
        </authorList>
    </citation>
    <scope>NUCLEOTIDE SEQUENCE [LARGE SCALE GENOMIC DNA]</scope>
    <source>
        <strain evidence="4 5">DSM 13587</strain>
    </source>
</reference>
<dbReference type="PANTHER" id="PTHR38687">
    <property type="entry name" value="CELL DIVISION PROTEIN DEDD-RELATED"/>
    <property type="match status" value="1"/>
</dbReference>
<name>A0A4R3N4Q7_9GAMM</name>
<dbReference type="GO" id="GO:0032153">
    <property type="term" value="C:cell division site"/>
    <property type="evidence" value="ECO:0007669"/>
    <property type="project" value="TreeGrafter"/>
</dbReference>
<dbReference type="GO" id="GO:0042834">
    <property type="term" value="F:peptidoglycan binding"/>
    <property type="evidence" value="ECO:0007669"/>
    <property type="project" value="InterPro"/>
</dbReference>
<feature type="domain" description="SPOR" evidence="3">
    <location>
        <begin position="125"/>
        <end position="205"/>
    </location>
</feature>
<evidence type="ECO:0000259" key="3">
    <source>
        <dbReference type="PROSITE" id="PS51724"/>
    </source>
</evidence>
<dbReference type="Gene3D" id="3.30.70.1070">
    <property type="entry name" value="Sporulation related repeat"/>
    <property type="match status" value="1"/>
</dbReference>
<protein>
    <submittedName>
        <fullName evidence="4">Sporulation related protein</fullName>
    </submittedName>
</protein>
<keyword evidence="5" id="KW-1185">Reference proteome</keyword>
<dbReference type="AlphaFoldDB" id="A0A4R3N4Q7"/>
<evidence type="ECO:0000313" key="5">
    <source>
        <dbReference type="Proteomes" id="UP000295717"/>
    </source>
</evidence>
<organism evidence="4 5">
    <name type="scientific">Thiobaca trueperi</name>
    <dbReference type="NCBI Taxonomy" id="127458"/>
    <lineage>
        <taxon>Bacteria</taxon>
        <taxon>Pseudomonadati</taxon>
        <taxon>Pseudomonadota</taxon>
        <taxon>Gammaproteobacteria</taxon>
        <taxon>Chromatiales</taxon>
        <taxon>Chromatiaceae</taxon>
        <taxon>Thiobaca</taxon>
    </lineage>
</organism>
<dbReference type="OrthoDB" id="8558195at2"/>
<dbReference type="InterPro" id="IPR036680">
    <property type="entry name" value="SPOR-like_sf"/>
</dbReference>
<dbReference type="PROSITE" id="PS51724">
    <property type="entry name" value="SPOR"/>
    <property type="match status" value="1"/>
</dbReference>
<dbReference type="RefSeq" id="WP_132976491.1">
    <property type="nucleotide sequence ID" value="NZ_SMAO01000003.1"/>
</dbReference>